<dbReference type="STRING" id="2711.A0A067FZ07"/>
<evidence type="ECO:0000313" key="8">
    <source>
        <dbReference type="EMBL" id="KDO72583.1"/>
    </source>
</evidence>
<keyword evidence="5 7" id="KW-0472">Membrane</keyword>
<dbReference type="PANTHER" id="PTHR31621">
    <property type="entry name" value="PROTEIN DMP3"/>
    <property type="match status" value="1"/>
</dbReference>
<organism evidence="8 9">
    <name type="scientific">Citrus sinensis</name>
    <name type="common">Sweet orange</name>
    <name type="synonym">Citrus aurantium var. sinensis</name>
    <dbReference type="NCBI Taxonomy" id="2711"/>
    <lineage>
        <taxon>Eukaryota</taxon>
        <taxon>Viridiplantae</taxon>
        <taxon>Streptophyta</taxon>
        <taxon>Embryophyta</taxon>
        <taxon>Tracheophyta</taxon>
        <taxon>Spermatophyta</taxon>
        <taxon>Magnoliopsida</taxon>
        <taxon>eudicotyledons</taxon>
        <taxon>Gunneridae</taxon>
        <taxon>Pentapetalae</taxon>
        <taxon>rosids</taxon>
        <taxon>malvids</taxon>
        <taxon>Sapindales</taxon>
        <taxon>Rutaceae</taxon>
        <taxon>Aurantioideae</taxon>
        <taxon>Citrus</taxon>
    </lineage>
</organism>
<evidence type="ECO:0000313" key="9">
    <source>
        <dbReference type="Proteomes" id="UP000027120"/>
    </source>
</evidence>
<evidence type="ECO:0000256" key="6">
    <source>
        <dbReference type="SAM" id="MobiDB-lite"/>
    </source>
</evidence>
<evidence type="ECO:0000256" key="4">
    <source>
        <dbReference type="ARBA" id="ARBA00022989"/>
    </source>
</evidence>
<accession>A0A067FZ07</accession>
<dbReference type="AlphaFoldDB" id="A0A067FZ07"/>
<dbReference type="PaxDb" id="2711-XP_006482605.1"/>
<evidence type="ECO:0000256" key="7">
    <source>
        <dbReference type="SAM" id="Phobius"/>
    </source>
</evidence>
<dbReference type="Proteomes" id="UP000027120">
    <property type="component" value="Unassembled WGS sequence"/>
</dbReference>
<evidence type="ECO:0000256" key="2">
    <source>
        <dbReference type="ARBA" id="ARBA00008707"/>
    </source>
</evidence>
<dbReference type="GO" id="GO:0005737">
    <property type="term" value="C:cytoplasm"/>
    <property type="evidence" value="ECO:0007669"/>
    <property type="project" value="UniProtKB-ARBA"/>
</dbReference>
<feature type="transmembrane region" description="Helical" evidence="7">
    <location>
        <begin position="61"/>
        <end position="80"/>
    </location>
</feature>
<dbReference type="PANTHER" id="PTHR31621:SF11">
    <property type="entry name" value="PROTEIN DMP8-RELATED"/>
    <property type="match status" value="1"/>
</dbReference>
<dbReference type="GO" id="GO:0016020">
    <property type="term" value="C:membrane"/>
    <property type="evidence" value="ECO:0007669"/>
    <property type="project" value="UniProtKB-SubCell"/>
</dbReference>
<dbReference type="eggNOG" id="ENOG502QPMT">
    <property type="taxonomic scope" value="Eukaryota"/>
</dbReference>
<protein>
    <recommendedName>
        <fullName evidence="10">DUF679 domain-containing protein</fullName>
    </recommendedName>
</protein>
<keyword evidence="9" id="KW-1185">Reference proteome</keyword>
<evidence type="ECO:0008006" key="10">
    <source>
        <dbReference type="Google" id="ProtNLM"/>
    </source>
</evidence>
<evidence type="ECO:0000256" key="5">
    <source>
        <dbReference type="ARBA" id="ARBA00023136"/>
    </source>
</evidence>
<dbReference type="GO" id="GO:0010256">
    <property type="term" value="P:endomembrane system organization"/>
    <property type="evidence" value="ECO:0000318"/>
    <property type="project" value="GO_Central"/>
</dbReference>
<keyword evidence="3 7" id="KW-0812">Transmembrane</keyword>
<feature type="transmembrane region" description="Helical" evidence="7">
    <location>
        <begin position="92"/>
        <end position="110"/>
    </location>
</feature>
<proteinExistence type="inferred from homology"/>
<feature type="region of interest" description="Disordered" evidence="6">
    <location>
        <begin position="1"/>
        <end position="43"/>
    </location>
</feature>
<reference evidence="8 9" key="1">
    <citation type="submission" date="2014-04" db="EMBL/GenBank/DDBJ databases">
        <authorList>
            <consortium name="International Citrus Genome Consortium"/>
            <person name="Gmitter F."/>
            <person name="Chen C."/>
            <person name="Farmerie W."/>
            <person name="Harkins T."/>
            <person name="Desany B."/>
            <person name="Mohiuddin M."/>
            <person name="Kodira C."/>
            <person name="Borodovsky M."/>
            <person name="Lomsadze A."/>
            <person name="Burns P."/>
            <person name="Jenkins J."/>
            <person name="Prochnik S."/>
            <person name="Shu S."/>
            <person name="Chapman J."/>
            <person name="Pitluck S."/>
            <person name="Schmutz J."/>
            <person name="Rokhsar D."/>
        </authorList>
    </citation>
    <scope>NUCLEOTIDE SEQUENCE</scope>
</reference>
<name>A0A067FZ07_CITSI</name>
<gene>
    <name evidence="8" type="ORF">CISIN_1g027596mg</name>
</gene>
<comment type="subcellular location">
    <subcellularLocation>
        <location evidence="1">Membrane</location>
        <topology evidence="1">Multi-pass membrane protein</topology>
    </subcellularLocation>
</comment>
<dbReference type="Pfam" id="PF05078">
    <property type="entry name" value="DUF679"/>
    <property type="match status" value="1"/>
</dbReference>
<feature type="transmembrane region" description="Helical" evidence="7">
    <location>
        <begin position="152"/>
        <end position="170"/>
    </location>
</feature>
<sequence length="221" mass="24297">MEQHQEGIGIKIYNATPPEGSTPRMADALPAEPSSGVHQPGRKRRAVAKGVQKTISKTSMLVNFLPTGTLLTFEMILPSVYGNGECSPVNTLMIHVLLGLCALSCFFFHFTDSFRGPDGKVYYGFVTPRGLAVFKPGLEVEVPKEERYKVGLTDFVHAMMSVMVFVAIAFSDFRVTRCLFPGHEKEMDQVMESFPLMVGVICSGLFLVFPNTRYGIGCMAA</sequence>
<comment type="similarity">
    <text evidence="2">Belongs to the plant DMP1 protein family.</text>
</comment>
<keyword evidence="4 7" id="KW-1133">Transmembrane helix</keyword>
<evidence type="ECO:0000256" key="3">
    <source>
        <dbReference type="ARBA" id="ARBA00022692"/>
    </source>
</evidence>
<evidence type="ECO:0000256" key="1">
    <source>
        <dbReference type="ARBA" id="ARBA00004141"/>
    </source>
</evidence>
<dbReference type="EMBL" id="KK784887">
    <property type="protein sequence ID" value="KDO72583.1"/>
    <property type="molecule type" value="Genomic_DNA"/>
</dbReference>
<feature type="transmembrane region" description="Helical" evidence="7">
    <location>
        <begin position="190"/>
        <end position="209"/>
    </location>
</feature>
<dbReference type="OrthoDB" id="762629at2759"/>
<dbReference type="KEGG" id="cit:102614561"/>
<dbReference type="InterPro" id="IPR007770">
    <property type="entry name" value="DMP"/>
</dbReference>